<protein>
    <submittedName>
        <fullName evidence="2">SET domain-containing protein</fullName>
    </submittedName>
</protein>
<accession>A0A1I8FEM7</accession>
<sequence length="1146" mass="122957">AVCTQTLQAAAAACQSHEPRSRLHGRIKSANDQLIPVAILPASSLTAASTPIASLLAASGLNYLPLTSCLYALPRRPPLPACSTWIMREGVTVCGQSDCSAWQRSLSAASAAAEGHADLPPAAQSNMLTAAGPTPAVCMDCKQLPRSASTSGNEERMMFCDACDRGFHTILLCSWRGCRNIPAGSLGVPRLRWPFAGWRKNPPLLPHLPTPRANTLSTNPTTAAAASTIRLRRRRRTKKPRGGRQKESRRLLPAAALWSCPLLAEVFMSGLAPFDGDRRRHQRNPLVGGSGAMSSEPQQAAAKPIEDVLDDEDKLEDETVAERILALAENVPKTECAHNLAWVATTTGLIALLAAHHRTRTVGVEEAELENERKMMLGPASASAAGSRLLLTLRMGRKTPSGHDGTANCRIGTGALSWCSCRISARAERQSATDTVMEFRRAARPYDLCRRLLAASANPLLMFEAASTMRHALLREWRDPPACRCRGAAQGVAAAPAGRKAARTAGLRAGAGGMGRVGCCWPCASAMAKLCRHAHRMVERWRQLLLPQLDRAAQLLGCAGLRALLNEIPVGQLPGAPGSTSSRRRQFEGGRPVRAFVLCVRLLPLPRASATTLRGLPAAGGPELTGFANVFAQPVPAQAAAVAARWTGCRLHWLAKLPSSPSEPWKLPPPPRELLTQRQRRGVEAADSLLDAWAHLFAADSSGGPFDSGSAADLASAASSTEASAASTVGPIAQTLFAALMRSRAWRRPDGFRGLAAMQQRQATEADDDESVHELRRRTRFDSLPLWPLLANLRAGRRAFALSALAEALDQARRTAGWSSAAWGVRCRRLDAHWLLLVVGHVIVEPDAEEAAPFVPRSLMSESLAQSANVAESVRALCEACQGQGRAGGGHSQQVDRLLQLVAAVLTDIAWLLSRLSRVYFGLDETLYDTISPAILAAFGQDSGESLRCCAQFAVDYCRVCLARWPVLRQLRHSSSPHLQAELSLLSGGQPAQLVAAGPGYRRALTPPLTDSGAPAALSTAVRAVVQAGRALSTAADQPAKDGRHSDAVERERTYWGVTVVRLQLRAGELISSGLPDSSTRPLSPSPSTLWPAVAMPLSLNRLCCHWLKLPPICQPWLPTPPRCCWDRWCASLLPASPPPLRLLAY</sequence>
<name>A0A1I8FEM7_9PLAT</name>
<dbReference type="WBParaSite" id="maker-unitig_31874-snap-gene-0.2-mRNA-1">
    <property type="protein sequence ID" value="maker-unitig_31874-snap-gene-0.2-mRNA-1"/>
    <property type="gene ID" value="maker-unitig_31874-snap-gene-0.2"/>
</dbReference>
<organism evidence="1 2">
    <name type="scientific">Macrostomum lignano</name>
    <dbReference type="NCBI Taxonomy" id="282301"/>
    <lineage>
        <taxon>Eukaryota</taxon>
        <taxon>Metazoa</taxon>
        <taxon>Spiralia</taxon>
        <taxon>Lophotrochozoa</taxon>
        <taxon>Platyhelminthes</taxon>
        <taxon>Rhabditophora</taxon>
        <taxon>Macrostomorpha</taxon>
        <taxon>Macrostomida</taxon>
        <taxon>Macrostomidae</taxon>
        <taxon>Macrostomum</taxon>
    </lineage>
</organism>
<keyword evidence="1" id="KW-1185">Reference proteome</keyword>
<dbReference type="Proteomes" id="UP000095280">
    <property type="component" value="Unplaced"/>
</dbReference>
<dbReference type="AlphaFoldDB" id="A0A1I8FEM7"/>
<evidence type="ECO:0000313" key="2">
    <source>
        <dbReference type="WBParaSite" id="maker-unitig_31874-snap-gene-0.2-mRNA-1"/>
    </source>
</evidence>
<reference evidence="2" key="1">
    <citation type="submission" date="2016-11" db="UniProtKB">
        <authorList>
            <consortium name="WormBaseParasite"/>
        </authorList>
    </citation>
    <scope>IDENTIFICATION</scope>
</reference>
<evidence type="ECO:0000313" key="1">
    <source>
        <dbReference type="Proteomes" id="UP000095280"/>
    </source>
</evidence>
<proteinExistence type="predicted"/>